<protein>
    <recommendedName>
        <fullName evidence="1">YqaJ viral recombinase domain-containing protein</fullName>
    </recommendedName>
</protein>
<dbReference type="InterPro" id="IPR011335">
    <property type="entry name" value="Restrct_endonuc-II-like"/>
</dbReference>
<reference evidence="2 3" key="1">
    <citation type="submission" date="2024-01" db="EMBL/GenBank/DDBJ databases">
        <title>The genome of the rayed Mediterranean limpet Patella caerulea (Linnaeus, 1758).</title>
        <authorList>
            <person name="Anh-Thu Weber A."/>
            <person name="Halstead-Nussloch G."/>
        </authorList>
    </citation>
    <scope>NUCLEOTIDE SEQUENCE [LARGE SCALE GENOMIC DNA]</scope>
    <source>
        <strain evidence="2">AATW-2023a</strain>
        <tissue evidence="2">Whole specimen</tissue>
    </source>
</reference>
<dbReference type="EMBL" id="JAZGQO010000009">
    <property type="protein sequence ID" value="KAK6178338.1"/>
    <property type="molecule type" value="Genomic_DNA"/>
</dbReference>
<dbReference type="Gene3D" id="3.90.320.10">
    <property type="match status" value="1"/>
</dbReference>
<gene>
    <name evidence="2" type="ORF">SNE40_013137</name>
</gene>
<evidence type="ECO:0000313" key="2">
    <source>
        <dbReference type="EMBL" id="KAK6178338.1"/>
    </source>
</evidence>
<name>A0AAN8JLQ8_PATCE</name>
<dbReference type="PANTHER" id="PTHR46609">
    <property type="entry name" value="EXONUCLEASE, PHAGE-TYPE/RECB, C-TERMINAL DOMAIN-CONTAINING PROTEIN"/>
    <property type="match status" value="1"/>
</dbReference>
<accession>A0AAN8JLQ8</accession>
<evidence type="ECO:0000259" key="1">
    <source>
        <dbReference type="Pfam" id="PF09588"/>
    </source>
</evidence>
<organism evidence="2 3">
    <name type="scientific">Patella caerulea</name>
    <name type="common">Rayed Mediterranean limpet</name>
    <dbReference type="NCBI Taxonomy" id="87958"/>
    <lineage>
        <taxon>Eukaryota</taxon>
        <taxon>Metazoa</taxon>
        <taxon>Spiralia</taxon>
        <taxon>Lophotrochozoa</taxon>
        <taxon>Mollusca</taxon>
        <taxon>Gastropoda</taxon>
        <taxon>Patellogastropoda</taxon>
        <taxon>Patelloidea</taxon>
        <taxon>Patellidae</taxon>
        <taxon>Patella</taxon>
    </lineage>
</organism>
<comment type="caution">
    <text evidence="2">The sequence shown here is derived from an EMBL/GenBank/DDBJ whole genome shotgun (WGS) entry which is preliminary data.</text>
</comment>
<dbReference type="InterPro" id="IPR019080">
    <property type="entry name" value="YqaJ_viral_recombinase"/>
</dbReference>
<feature type="domain" description="YqaJ viral recombinase" evidence="1">
    <location>
        <begin position="1"/>
        <end position="141"/>
    </location>
</feature>
<dbReference type="InterPro" id="IPR011604">
    <property type="entry name" value="PDDEXK-like_dom_sf"/>
</dbReference>
<dbReference type="Proteomes" id="UP001347796">
    <property type="component" value="Unassembled WGS sequence"/>
</dbReference>
<dbReference type="SUPFAM" id="SSF52980">
    <property type="entry name" value="Restriction endonuclease-like"/>
    <property type="match status" value="1"/>
</dbReference>
<dbReference type="AlphaFoldDB" id="A0AAN8JLQ8"/>
<dbReference type="InterPro" id="IPR051703">
    <property type="entry name" value="NF-kappa-B_Signaling_Reg"/>
</dbReference>
<dbReference type="PANTHER" id="PTHR46609:SF8">
    <property type="entry name" value="YQAJ VIRAL RECOMBINASE DOMAIN-CONTAINING PROTEIN"/>
    <property type="match status" value="1"/>
</dbReference>
<keyword evidence="3" id="KW-1185">Reference proteome</keyword>
<dbReference type="GO" id="GO:0006281">
    <property type="term" value="P:DNA repair"/>
    <property type="evidence" value="ECO:0007669"/>
    <property type="project" value="UniProtKB-ARBA"/>
</dbReference>
<evidence type="ECO:0000313" key="3">
    <source>
        <dbReference type="Proteomes" id="UP001347796"/>
    </source>
</evidence>
<dbReference type="Pfam" id="PF09588">
    <property type="entry name" value="YqaJ"/>
    <property type="match status" value="1"/>
</dbReference>
<dbReference type="CDD" id="cd22343">
    <property type="entry name" value="PDDEXK_lambda_exonuclease-like"/>
    <property type="match status" value="1"/>
</dbReference>
<proteinExistence type="predicted"/>
<sequence>MRCIRLNSSDFGRICKLTNRTDKNSYAASLTVPHKVITASLTHGRKYEKIAVESFIKETSLAVKACGNVIWNECPFLASSPDRLVEEDATLEVKCPFKSKDMVITTTTVPYLSFDESGNFYLNESHQYYYQVQGQLLCTGRNKSYFCIFTHKDVKIINIYRNNKFITDMIGHLSKFYYEHFQHAVLKRYFYKTK</sequence>